<evidence type="ECO:0000313" key="3">
    <source>
        <dbReference type="Proteomes" id="UP000637359"/>
    </source>
</evidence>
<dbReference type="InterPro" id="IPR008258">
    <property type="entry name" value="Transglycosylase_SLT_dom_1"/>
</dbReference>
<dbReference type="EMBL" id="JACOOL010000008">
    <property type="protein sequence ID" value="MBC5637512.1"/>
    <property type="molecule type" value="Genomic_DNA"/>
</dbReference>
<proteinExistence type="predicted"/>
<keyword evidence="3" id="KW-1185">Reference proteome</keyword>
<feature type="domain" description="Transglycosylase SLT" evidence="1">
    <location>
        <begin position="86"/>
        <end position="193"/>
    </location>
</feature>
<dbReference type="Pfam" id="PF01464">
    <property type="entry name" value="SLT"/>
    <property type="match status" value="1"/>
</dbReference>
<evidence type="ECO:0000313" key="2">
    <source>
        <dbReference type="EMBL" id="MBC5637512.1"/>
    </source>
</evidence>
<evidence type="ECO:0000259" key="1">
    <source>
        <dbReference type="Pfam" id="PF01464"/>
    </source>
</evidence>
<protein>
    <submittedName>
        <fullName evidence="2">Transglycosylase SLT domain-containing protein</fullName>
    </submittedName>
</protein>
<dbReference type="InterPro" id="IPR023346">
    <property type="entry name" value="Lysozyme-like_dom_sf"/>
</dbReference>
<dbReference type="RefSeq" id="WP_186870223.1">
    <property type="nucleotide sequence ID" value="NZ_JACOOL010000008.1"/>
</dbReference>
<sequence length="203" mass="22387">MDIRQLQLIMQYQAMSILSSNTNSLSSFSPVVDVAFKQILDDKLEESTILDKQTSLPLTMSPFLYNTNAVDASEGQPIPNGYSALVAEASNKYGIDERLIHAVIKTESNYNQFAKSSAGAQGLMQLMPSTARGLGVVNPYDAKQNIEGGTKYLREMLNRYNGNVELALAAYNAGPGNVDKYQGIPPFEETQNYVRKVMNQYLA</sequence>
<gene>
    <name evidence="2" type="ORF">H8S33_11905</name>
</gene>
<dbReference type="Proteomes" id="UP000637359">
    <property type="component" value="Unassembled WGS sequence"/>
</dbReference>
<dbReference type="PANTHER" id="PTHR37423">
    <property type="entry name" value="SOLUBLE LYTIC MUREIN TRANSGLYCOSYLASE-RELATED"/>
    <property type="match status" value="1"/>
</dbReference>
<comment type="caution">
    <text evidence="2">The sequence shown here is derived from an EMBL/GenBank/DDBJ whole genome shotgun (WGS) entry which is preliminary data.</text>
</comment>
<reference evidence="2" key="1">
    <citation type="submission" date="2020-08" db="EMBL/GenBank/DDBJ databases">
        <title>Genome public.</title>
        <authorList>
            <person name="Liu C."/>
            <person name="Sun Q."/>
        </authorList>
    </citation>
    <scope>NUCLEOTIDE SEQUENCE</scope>
    <source>
        <strain evidence="2">BX22</strain>
    </source>
</reference>
<dbReference type="AlphaFoldDB" id="A0A923L6P4"/>
<dbReference type="SUPFAM" id="SSF53955">
    <property type="entry name" value="Lysozyme-like"/>
    <property type="match status" value="1"/>
</dbReference>
<organism evidence="2 3">
    <name type="scientific">Ornithinibacillus hominis</name>
    <dbReference type="NCBI Taxonomy" id="2763055"/>
    <lineage>
        <taxon>Bacteria</taxon>
        <taxon>Bacillati</taxon>
        <taxon>Bacillota</taxon>
        <taxon>Bacilli</taxon>
        <taxon>Bacillales</taxon>
        <taxon>Bacillaceae</taxon>
        <taxon>Ornithinibacillus</taxon>
    </lineage>
</organism>
<dbReference type="PANTHER" id="PTHR37423:SF2">
    <property type="entry name" value="MEMBRANE-BOUND LYTIC MUREIN TRANSGLYCOSYLASE C"/>
    <property type="match status" value="1"/>
</dbReference>
<accession>A0A923L6P4</accession>
<dbReference type="CDD" id="cd00254">
    <property type="entry name" value="LT-like"/>
    <property type="match status" value="1"/>
</dbReference>
<dbReference type="Gene3D" id="1.10.530.10">
    <property type="match status" value="1"/>
</dbReference>
<name>A0A923L6P4_9BACI</name>